<name>A0ABN6EQN0_9BACT</name>
<accession>A0ABN6EQN0</accession>
<reference evidence="1" key="1">
    <citation type="journal article" date="2022" name="Arch. Microbiol.">
        <title>Pseudodesulfovibrio sediminis sp. nov., a mesophilic and neutrophilic sulfate-reducing bacterium isolated from sediment of a brackish lake.</title>
        <authorList>
            <person name="Takahashi A."/>
            <person name="Kojima H."/>
            <person name="Watanabe M."/>
            <person name="Fukui M."/>
        </authorList>
    </citation>
    <scope>NUCLEOTIDE SEQUENCE</scope>
    <source>
        <strain evidence="1">SF6</strain>
    </source>
</reference>
<organism evidence="1 2">
    <name type="scientific">Pseudodesulfovibrio sediminis</name>
    <dbReference type="NCBI Taxonomy" id="2810563"/>
    <lineage>
        <taxon>Bacteria</taxon>
        <taxon>Pseudomonadati</taxon>
        <taxon>Thermodesulfobacteriota</taxon>
        <taxon>Desulfovibrionia</taxon>
        <taxon>Desulfovibrionales</taxon>
        <taxon>Desulfovibrionaceae</taxon>
    </lineage>
</organism>
<proteinExistence type="predicted"/>
<gene>
    <name evidence="1" type="ORF">PSDVSF_09620</name>
</gene>
<dbReference type="Proteomes" id="UP001053296">
    <property type="component" value="Chromosome"/>
</dbReference>
<keyword evidence="2" id="KW-1185">Reference proteome</keyword>
<evidence type="ECO:0000313" key="1">
    <source>
        <dbReference type="EMBL" id="BCS87720.1"/>
    </source>
</evidence>
<evidence type="ECO:0000313" key="2">
    <source>
        <dbReference type="Proteomes" id="UP001053296"/>
    </source>
</evidence>
<protein>
    <submittedName>
        <fullName evidence="1">Uncharacterized protein</fullName>
    </submittedName>
</protein>
<dbReference type="EMBL" id="AP024485">
    <property type="protein sequence ID" value="BCS87720.1"/>
    <property type="molecule type" value="Genomic_DNA"/>
</dbReference>
<sequence length="85" mass="9565">MGSSFPVHCDSSSDARIVPFEGRVSWILRTLSQEDESKLKQVFDIVFVFDIFSPVRYGIPACAKNNINVIGTDCFRHIWEGAVTL</sequence>